<protein>
    <recommendedName>
        <fullName evidence="1">Retrovirus-related Pol polyprotein from transposon TNT 1-94-like beta-barrel domain-containing protein</fullName>
    </recommendedName>
</protein>
<evidence type="ECO:0000313" key="2">
    <source>
        <dbReference type="EMBL" id="KAI5441966.1"/>
    </source>
</evidence>
<dbReference type="EMBL" id="JAMSHJ010000001">
    <property type="protein sequence ID" value="KAI5441966.1"/>
    <property type="molecule type" value="Genomic_DNA"/>
</dbReference>
<dbReference type="Gramene" id="Psat01G0114300-T1">
    <property type="protein sequence ID" value="KAI5441966.1"/>
    <property type="gene ID" value="KIW84_011143"/>
</dbReference>
<reference evidence="2 3" key="1">
    <citation type="journal article" date="2022" name="Nat. Genet.">
        <title>Improved pea reference genome and pan-genome highlight genomic features and evolutionary characteristics.</title>
        <authorList>
            <person name="Yang T."/>
            <person name="Liu R."/>
            <person name="Luo Y."/>
            <person name="Hu S."/>
            <person name="Wang D."/>
            <person name="Wang C."/>
            <person name="Pandey M.K."/>
            <person name="Ge S."/>
            <person name="Xu Q."/>
            <person name="Li N."/>
            <person name="Li G."/>
            <person name="Huang Y."/>
            <person name="Saxena R.K."/>
            <person name="Ji Y."/>
            <person name="Li M."/>
            <person name="Yan X."/>
            <person name="He Y."/>
            <person name="Liu Y."/>
            <person name="Wang X."/>
            <person name="Xiang C."/>
            <person name="Varshney R.K."/>
            <person name="Ding H."/>
            <person name="Gao S."/>
            <person name="Zong X."/>
        </authorList>
    </citation>
    <scope>NUCLEOTIDE SEQUENCE [LARGE SCALE GENOMIC DNA]</scope>
    <source>
        <strain evidence="2 3">cv. Zhongwan 6</strain>
    </source>
</reference>
<organism evidence="2 3">
    <name type="scientific">Pisum sativum</name>
    <name type="common">Garden pea</name>
    <name type="synonym">Lathyrus oleraceus</name>
    <dbReference type="NCBI Taxonomy" id="3888"/>
    <lineage>
        <taxon>Eukaryota</taxon>
        <taxon>Viridiplantae</taxon>
        <taxon>Streptophyta</taxon>
        <taxon>Embryophyta</taxon>
        <taxon>Tracheophyta</taxon>
        <taxon>Spermatophyta</taxon>
        <taxon>Magnoliopsida</taxon>
        <taxon>eudicotyledons</taxon>
        <taxon>Gunneridae</taxon>
        <taxon>Pentapetalae</taxon>
        <taxon>rosids</taxon>
        <taxon>fabids</taxon>
        <taxon>Fabales</taxon>
        <taxon>Fabaceae</taxon>
        <taxon>Papilionoideae</taxon>
        <taxon>50 kb inversion clade</taxon>
        <taxon>NPAAA clade</taxon>
        <taxon>Hologalegina</taxon>
        <taxon>IRL clade</taxon>
        <taxon>Fabeae</taxon>
        <taxon>Lathyrus</taxon>
    </lineage>
</organism>
<evidence type="ECO:0000313" key="3">
    <source>
        <dbReference type="Proteomes" id="UP001058974"/>
    </source>
</evidence>
<sequence length="271" mass="30907">MEEGEKVDNFLGRTLSVVNKMKSNEESNDLSILTIDELHGSLLVHEQRMQEHQVKEQVLKVAHDDRFGRGKAFFKGGRGRGCERQPLNKSIIECFKGHKLGNFHYECPERGKKANDAKIEKDEELLLMRHMDLHQTRQEGVWFLDSGCSNHMTGKKVWFSNLEESLCQTVILGNEMTMHEVAKGNVRMKINGVTQVISDVYFVPELKNNFLSLGQFQETGLGILIKNVTCKVFHSMKGLTMQNNMIGNIMFYVSVVATPMETMCLQTELHV</sequence>
<accession>A0A9D5BEM9</accession>
<dbReference type="Proteomes" id="UP001058974">
    <property type="component" value="Chromosome 1"/>
</dbReference>
<gene>
    <name evidence="2" type="ORF">KIW84_011143</name>
</gene>
<dbReference type="Pfam" id="PF22936">
    <property type="entry name" value="Pol_BBD"/>
    <property type="match status" value="1"/>
</dbReference>
<proteinExistence type="predicted"/>
<name>A0A9D5BEM9_PEA</name>
<evidence type="ECO:0000259" key="1">
    <source>
        <dbReference type="Pfam" id="PF22936"/>
    </source>
</evidence>
<feature type="domain" description="Retrovirus-related Pol polyprotein from transposon TNT 1-94-like beta-barrel" evidence="1">
    <location>
        <begin position="142"/>
        <end position="220"/>
    </location>
</feature>
<keyword evidence="3" id="KW-1185">Reference proteome</keyword>
<dbReference type="InterPro" id="IPR054722">
    <property type="entry name" value="PolX-like_BBD"/>
</dbReference>
<dbReference type="AlphaFoldDB" id="A0A9D5BEM9"/>
<comment type="caution">
    <text evidence="2">The sequence shown here is derived from an EMBL/GenBank/DDBJ whole genome shotgun (WGS) entry which is preliminary data.</text>
</comment>